<feature type="coiled-coil region" evidence="1">
    <location>
        <begin position="321"/>
        <end position="348"/>
    </location>
</feature>
<sequence length="863" mass="97494">MDRPLFDRIGPVSMLQSPAFAAFVTRTRERHHIIVALPDDTVLIPTKDHFSNNTSSTASLRCSELLHTCCKHNMSDRHPSRSRSPAKSPQELQDDIDHWYNEAVESHEEVDKVQRKLFEVQSACKNAEVSKQELQAKYNKLYSQYKDLQHGYRHLESKAEKAVKDAQEAEGAFAQASDEAKAALKRARDETEKSKALEGDLAGLQASFDEKQTEISALKQTISTLAEKSSENDHLTTKLNNCQKILSKIFAGPIPSHEDKNWLSFIQAKAELARLDQSNLLSAPNSAAELHFPADARALGKTVMPADSAVEPQVLTDRLALDKVNAALEESKVREANLQEKIRTLQEGNRELCLDVLDSSSHTVEGIMRGKSLGDELGGLSDEESEDNGHDSDFEHQHETAVGHNLDEQLDIVSEKKPANTLAQDLEEVSKGSSATDLVMKATDKKTATLIEQDEHLAIVRQLHEEASRWCTAHDELSVEVSKLRKQAEGLRKENAQLHEFSVAKPPYASTGTSTEHFIYTQDAVELEQYRDQVNALREELSSVRREYEQLNVECIDMEKSNENLRLEIFNLKERVATSQKNVRKATNTFQTLHLANITLQQEKTKLQQETTQLQAASNDSNLQIQKLHNQNAEIQANNKALHEAFDELRECGNGLRDGLEASMARNRAQTKELQRQREENSALKEETASRRAANKALKKKMATVSKENDALRKKHHKVREMLTKERGNLEEARDTLIPSLTGQLELYSDMLNTMSKMLAKVRELSTSTALLTARNTRGVRAIARPDSLVKTSRDVSCLNIAEEETPVVEAEIRRIIDSMNRLLKAIYIKFLVWYVLVVMLIWIFNHIYRVLQEDVGQLRPMR</sequence>
<evidence type="ECO:0000313" key="4">
    <source>
        <dbReference type="EMBL" id="KAF2863598.1"/>
    </source>
</evidence>
<evidence type="ECO:0000256" key="3">
    <source>
        <dbReference type="SAM" id="Phobius"/>
    </source>
</evidence>
<feature type="coiled-coil region" evidence="1">
    <location>
        <begin position="124"/>
        <end position="228"/>
    </location>
</feature>
<proteinExistence type="predicted"/>
<keyword evidence="3" id="KW-1133">Transmembrane helix</keyword>
<evidence type="ECO:0000256" key="2">
    <source>
        <dbReference type="SAM" id="MobiDB-lite"/>
    </source>
</evidence>
<protein>
    <submittedName>
        <fullName evidence="4">Uncharacterized protein</fullName>
    </submittedName>
</protein>
<name>A0A6A7CAF9_9PEZI</name>
<evidence type="ECO:0000313" key="5">
    <source>
        <dbReference type="Proteomes" id="UP000799421"/>
    </source>
</evidence>
<feature type="transmembrane region" description="Helical" evidence="3">
    <location>
        <begin position="832"/>
        <end position="852"/>
    </location>
</feature>
<gene>
    <name evidence="4" type="ORF">K470DRAFT_254889</name>
</gene>
<dbReference type="PANTHER" id="PTHR23159">
    <property type="entry name" value="CENTROSOMAL PROTEIN 2"/>
    <property type="match status" value="1"/>
</dbReference>
<dbReference type="EMBL" id="MU005960">
    <property type="protein sequence ID" value="KAF2863598.1"/>
    <property type="molecule type" value="Genomic_DNA"/>
</dbReference>
<dbReference type="PANTHER" id="PTHR23159:SF31">
    <property type="entry name" value="CENTROSOME-ASSOCIATED PROTEIN CEP250 ISOFORM X1"/>
    <property type="match status" value="1"/>
</dbReference>
<feature type="region of interest" description="Disordered" evidence="2">
    <location>
        <begin position="668"/>
        <end position="692"/>
    </location>
</feature>
<keyword evidence="3" id="KW-0812">Transmembrane</keyword>
<dbReference type="AlphaFoldDB" id="A0A6A7CAF9"/>
<keyword evidence="1" id="KW-0175">Coiled coil</keyword>
<keyword evidence="3" id="KW-0472">Membrane</keyword>
<dbReference type="Gene3D" id="1.10.287.1490">
    <property type="match status" value="2"/>
</dbReference>
<feature type="compositionally biased region" description="Basic and acidic residues" evidence="2">
    <location>
        <begin position="670"/>
        <end position="690"/>
    </location>
</feature>
<dbReference type="SUPFAM" id="SSF57997">
    <property type="entry name" value="Tropomyosin"/>
    <property type="match status" value="1"/>
</dbReference>
<reference evidence="4" key="1">
    <citation type="journal article" date="2020" name="Stud. Mycol.">
        <title>101 Dothideomycetes genomes: a test case for predicting lifestyles and emergence of pathogens.</title>
        <authorList>
            <person name="Haridas S."/>
            <person name="Albert R."/>
            <person name="Binder M."/>
            <person name="Bloem J."/>
            <person name="Labutti K."/>
            <person name="Salamov A."/>
            <person name="Andreopoulos B."/>
            <person name="Baker S."/>
            <person name="Barry K."/>
            <person name="Bills G."/>
            <person name="Bluhm B."/>
            <person name="Cannon C."/>
            <person name="Castanera R."/>
            <person name="Culley D."/>
            <person name="Daum C."/>
            <person name="Ezra D."/>
            <person name="Gonzalez J."/>
            <person name="Henrissat B."/>
            <person name="Kuo A."/>
            <person name="Liang C."/>
            <person name="Lipzen A."/>
            <person name="Lutzoni F."/>
            <person name="Magnuson J."/>
            <person name="Mondo S."/>
            <person name="Nolan M."/>
            <person name="Ohm R."/>
            <person name="Pangilinan J."/>
            <person name="Park H.-J."/>
            <person name="Ramirez L."/>
            <person name="Alfaro M."/>
            <person name="Sun H."/>
            <person name="Tritt A."/>
            <person name="Yoshinaga Y."/>
            <person name="Zwiers L.-H."/>
            <person name="Turgeon B."/>
            <person name="Goodwin S."/>
            <person name="Spatafora J."/>
            <person name="Crous P."/>
            <person name="Grigoriev I."/>
        </authorList>
    </citation>
    <scope>NUCLEOTIDE SEQUENCE</scope>
    <source>
        <strain evidence="4">CBS 480.64</strain>
    </source>
</reference>
<organism evidence="4 5">
    <name type="scientific">Piedraia hortae CBS 480.64</name>
    <dbReference type="NCBI Taxonomy" id="1314780"/>
    <lineage>
        <taxon>Eukaryota</taxon>
        <taxon>Fungi</taxon>
        <taxon>Dikarya</taxon>
        <taxon>Ascomycota</taxon>
        <taxon>Pezizomycotina</taxon>
        <taxon>Dothideomycetes</taxon>
        <taxon>Dothideomycetidae</taxon>
        <taxon>Capnodiales</taxon>
        <taxon>Piedraiaceae</taxon>
        <taxon>Piedraia</taxon>
    </lineage>
</organism>
<keyword evidence="5" id="KW-1185">Reference proteome</keyword>
<evidence type="ECO:0000256" key="1">
    <source>
        <dbReference type="SAM" id="Coils"/>
    </source>
</evidence>
<accession>A0A6A7CAF9</accession>
<dbReference type="Proteomes" id="UP000799421">
    <property type="component" value="Unassembled WGS sequence"/>
</dbReference>
<feature type="region of interest" description="Disordered" evidence="2">
    <location>
        <begin position="371"/>
        <end position="394"/>
    </location>
</feature>